<keyword evidence="10" id="KW-0456">Lyase</keyword>
<dbReference type="Pfam" id="PF03786">
    <property type="entry name" value="UxuA"/>
    <property type="match status" value="1"/>
</dbReference>
<dbReference type="PANTHER" id="PTHR30387">
    <property type="entry name" value="MANNONATE DEHYDRATASE"/>
    <property type="match status" value="1"/>
</dbReference>
<organism evidence="11 12">
    <name type="scientific">Spiroplasma mirum ATCC 29335</name>
    <dbReference type="NCBI Taxonomy" id="838561"/>
    <lineage>
        <taxon>Bacteria</taxon>
        <taxon>Bacillati</taxon>
        <taxon>Mycoplasmatota</taxon>
        <taxon>Mollicutes</taxon>
        <taxon>Entomoplasmatales</taxon>
        <taxon>Spiroplasmataceae</taxon>
        <taxon>Spiroplasma</taxon>
    </lineage>
</organism>
<evidence type="ECO:0000256" key="10">
    <source>
        <dbReference type="ARBA" id="ARBA00023239"/>
    </source>
</evidence>
<comment type="cofactor">
    <cofactor evidence="3">
        <name>Fe(2+)</name>
        <dbReference type="ChEBI" id="CHEBI:29033"/>
    </cofactor>
</comment>
<proteinExistence type="inferred from homology"/>
<gene>
    <name evidence="11" type="ORF">P344_01410</name>
</gene>
<dbReference type="GO" id="GO:0008927">
    <property type="term" value="F:mannonate dehydratase activity"/>
    <property type="evidence" value="ECO:0007669"/>
    <property type="project" value="UniProtKB-EC"/>
</dbReference>
<evidence type="ECO:0000256" key="2">
    <source>
        <dbReference type="ARBA" id="ARBA00001936"/>
    </source>
</evidence>
<dbReference type="InterPro" id="IPR004628">
    <property type="entry name" value="Man_deHydtase"/>
</dbReference>
<dbReference type="eggNOG" id="COG1312">
    <property type="taxonomic scope" value="Bacteria"/>
</dbReference>
<dbReference type="GO" id="GO:0008198">
    <property type="term" value="F:ferrous iron binding"/>
    <property type="evidence" value="ECO:0007669"/>
    <property type="project" value="TreeGrafter"/>
</dbReference>
<dbReference type="AlphaFoldDB" id="W6AKE6"/>
<dbReference type="Proteomes" id="UP000019260">
    <property type="component" value="Chromosome"/>
</dbReference>
<sequence length="111" mass="13172">MKLSFRWYGPDKDPISLEYISQIPNVASIVMQCYKFKPGLAWESDKIIRIKKLINDHHLNWDVVEWIPVHEDIKLGLPIRDKYIKNYCTTIERLAKEGIKVICYNFMPSFN</sequence>
<dbReference type="GO" id="GO:0030145">
    <property type="term" value="F:manganese ion binding"/>
    <property type="evidence" value="ECO:0007669"/>
    <property type="project" value="TreeGrafter"/>
</dbReference>
<evidence type="ECO:0000256" key="9">
    <source>
        <dbReference type="ARBA" id="ARBA00023211"/>
    </source>
</evidence>
<dbReference type="HOGENOM" id="CLU_172597_0_0_14"/>
<dbReference type="STRING" id="838561.P344_01410"/>
<dbReference type="SUPFAM" id="SSF51658">
    <property type="entry name" value="Xylose isomerase-like"/>
    <property type="match status" value="1"/>
</dbReference>
<dbReference type="RefSeq" id="WP_081717376.1">
    <property type="nucleotide sequence ID" value="NZ_CP002082.1"/>
</dbReference>
<keyword evidence="9" id="KW-0464">Manganese</keyword>
<keyword evidence="8" id="KW-0408">Iron</keyword>
<comment type="function">
    <text evidence="4">Catalyzes the dehydration of D-mannonate.</text>
</comment>
<dbReference type="PATRIC" id="fig|838561.3.peg.265"/>
<evidence type="ECO:0000256" key="4">
    <source>
        <dbReference type="ARBA" id="ARBA00002713"/>
    </source>
</evidence>
<dbReference type="EC" id="4.2.1.8" evidence="7"/>
<evidence type="ECO:0000256" key="6">
    <source>
        <dbReference type="ARBA" id="ARBA00007389"/>
    </source>
</evidence>
<evidence type="ECO:0000256" key="8">
    <source>
        <dbReference type="ARBA" id="ARBA00023004"/>
    </source>
</evidence>
<evidence type="ECO:0000256" key="7">
    <source>
        <dbReference type="ARBA" id="ARBA00012927"/>
    </source>
</evidence>
<evidence type="ECO:0000256" key="5">
    <source>
        <dbReference type="ARBA" id="ARBA00004892"/>
    </source>
</evidence>
<protein>
    <recommendedName>
        <fullName evidence="7">mannonate dehydratase</fullName>
        <ecNumber evidence="7">4.2.1.8</ecNumber>
    </recommendedName>
</protein>
<keyword evidence="12" id="KW-1185">Reference proteome</keyword>
<evidence type="ECO:0000313" key="11">
    <source>
        <dbReference type="EMBL" id="AHI57647.1"/>
    </source>
</evidence>
<dbReference type="PANTHER" id="PTHR30387:SF2">
    <property type="entry name" value="MANNONATE DEHYDRATASE"/>
    <property type="match status" value="1"/>
</dbReference>
<comment type="catalytic activity">
    <reaction evidence="1">
        <text>D-mannonate = 2-dehydro-3-deoxy-D-gluconate + H2O</text>
        <dbReference type="Rhea" id="RHEA:20097"/>
        <dbReference type="ChEBI" id="CHEBI:15377"/>
        <dbReference type="ChEBI" id="CHEBI:17767"/>
        <dbReference type="ChEBI" id="CHEBI:57990"/>
        <dbReference type="EC" id="4.2.1.8"/>
    </reaction>
</comment>
<evidence type="ECO:0000313" key="12">
    <source>
        <dbReference type="Proteomes" id="UP000019260"/>
    </source>
</evidence>
<evidence type="ECO:0000256" key="1">
    <source>
        <dbReference type="ARBA" id="ARBA00001794"/>
    </source>
</evidence>
<evidence type="ECO:0000256" key="3">
    <source>
        <dbReference type="ARBA" id="ARBA00001954"/>
    </source>
</evidence>
<dbReference type="Gene3D" id="3.20.20.150">
    <property type="entry name" value="Divalent-metal-dependent TIM barrel enzymes"/>
    <property type="match status" value="1"/>
</dbReference>
<dbReference type="GO" id="GO:0042840">
    <property type="term" value="P:D-glucuronate catabolic process"/>
    <property type="evidence" value="ECO:0007669"/>
    <property type="project" value="TreeGrafter"/>
</dbReference>
<comment type="cofactor">
    <cofactor evidence="2">
        <name>Mn(2+)</name>
        <dbReference type="ChEBI" id="CHEBI:29035"/>
    </cofactor>
</comment>
<accession>W6AKE6</accession>
<dbReference type="UniPathway" id="UPA00246"/>
<dbReference type="KEGG" id="smia:P344_01410"/>
<reference evidence="11 12" key="1">
    <citation type="submission" date="2013-09" db="EMBL/GenBank/DDBJ databases">
        <title>Complete genome sequence of Spiroplasma mirum suckling mouse cataract agent.</title>
        <authorList>
            <person name="Landry C.A."/>
            <person name="Bastian F.O."/>
            <person name="Thune R.L."/>
        </authorList>
    </citation>
    <scope>NUCLEOTIDE SEQUENCE [LARGE SCALE GENOMIC DNA]</scope>
    <source>
        <strain evidence="11 12">SMCA</strain>
    </source>
</reference>
<dbReference type="OrthoDB" id="9780250at2"/>
<comment type="pathway">
    <text evidence="5">Carbohydrate metabolism; pentose and glucuronate interconversion.</text>
</comment>
<comment type="similarity">
    <text evidence="6">Belongs to the mannonate dehydratase family.</text>
</comment>
<dbReference type="InterPro" id="IPR036237">
    <property type="entry name" value="Xyl_isomerase-like_sf"/>
</dbReference>
<dbReference type="EMBL" id="CP006720">
    <property type="protein sequence ID" value="AHI57647.1"/>
    <property type="molecule type" value="Genomic_DNA"/>
</dbReference>
<name>W6AKE6_9MOLU</name>